<evidence type="ECO:0000256" key="4">
    <source>
        <dbReference type="ARBA" id="ARBA00023125"/>
    </source>
</evidence>
<dbReference type="CDD" id="cd00383">
    <property type="entry name" value="trans_reg_C"/>
    <property type="match status" value="1"/>
</dbReference>
<protein>
    <submittedName>
        <fullName evidence="10">Two-component system, OmpR family, response regulator</fullName>
    </submittedName>
</protein>
<dbReference type="PROSITE" id="PS51755">
    <property type="entry name" value="OMPR_PHOB"/>
    <property type="match status" value="1"/>
</dbReference>
<evidence type="ECO:0000256" key="3">
    <source>
        <dbReference type="ARBA" id="ARBA00023015"/>
    </source>
</evidence>
<dbReference type="SUPFAM" id="SSF52172">
    <property type="entry name" value="CheY-like"/>
    <property type="match status" value="1"/>
</dbReference>
<dbReference type="InterPro" id="IPR036388">
    <property type="entry name" value="WH-like_DNA-bd_sf"/>
</dbReference>
<evidence type="ECO:0000313" key="10">
    <source>
        <dbReference type="EMBL" id="SDS93559.1"/>
    </source>
</evidence>
<evidence type="ECO:0000259" key="8">
    <source>
        <dbReference type="PROSITE" id="PS50110"/>
    </source>
</evidence>
<evidence type="ECO:0000256" key="7">
    <source>
        <dbReference type="PROSITE-ProRule" id="PRU01091"/>
    </source>
</evidence>
<dbReference type="Gene3D" id="6.10.250.690">
    <property type="match status" value="1"/>
</dbReference>
<dbReference type="PANTHER" id="PTHR48111">
    <property type="entry name" value="REGULATOR OF RPOS"/>
    <property type="match status" value="1"/>
</dbReference>
<evidence type="ECO:0000256" key="1">
    <source>
        <dbReference type="ARBA" id="ARBA00022553"/>
    </source>
</evidence>
<dbReference type="Proteomes" id="UP000198859">
    <property type="component" value="Chromosome I"/>
</dbReference>
<evidence type="ECO:0000313" key="11">
    <source>
        <dbReference type="Proteomes" id="UP000198859"/>
    </source>
</evidence>
<dbReference type="PANTHER" id="PTHR48111:SF36">
    <property type="entry name" value="TRANSCRIPTIONAL REGULATORY PROTEIN CUTR"/>
    <property type="match status" value="1"/>
</dbReference>
<dbReference type="SMART" id="SM00448">
    <property type="entry name" value="REC"/>
    <property type="match status" value="1"/>
</dbReference>
<feature type="domain" description="Response regulatory" evidence="8">
    <location>
        <begin position="2"/>
        <end position="116"/>
    </location>
</feature>
<keyword evidence="11" id="KW-1185">Reference proteome</keyword>
<evidence type="ECO:0000259" key="9">
    <source>
        <dbReference type="PROSITE" id="PS51755"/>
    </source>
</evidence>
<keyword evidence="2" id="KW-0902">Two-component regulatory system</keyword>
<dbReference type="Pfam" id="PF00486">
    <property type="entry name" value="Trans_reg_C"/>
    <property type="match status" value="1"/>
</dbReference>
<feature type="modified residue" description="4-aspartylphosphate" evidence="6">
    <location>
        <position position="51"/>
    </location>
</feature>
<dbReference type="AlphaFoldDB" id="A0A1H1WBN8"/>
<feature type="domain" description="OmpR/PhoB-type" evidence="9">
    <location>
        <begin position="124"/>
        <end position="222"/>
    </location>
</feature>
<organism evidence="10 11">
    <name type="scientific">Nocardioides scoriae</name>
    <dbReference type="NCBI Taxonomy" id="642780"/>
    <lineage>
        <taxon>Bacteria</taxon>
        <taxon>Bacillati</taxon>
        <taxon>Actinomycetota</taxon>
        <taxon>Actinomycetes</taxon>
        <taxon>Propionibacteriales</taxon>
        <taxon>Nocardioidaceae</taxon>
        <taxon>Nocardioides</taxon>
    </lineage>
</organism>
<dbReference type="STRING" id="642780.SAMN04488570_3078"/>
<keyword evidence="5" id="KW-0804">Transcription</keyword>
<dbReference type="InterPro" id="IPR011006">
    <property type="entry name" value="CheY-like_superfamily"/>
</dbReference>
<reference evidence="11" key="1">
    <citation type="submission" date="2016-10" db="EMBL/GenBank/DDBJ databases">
        <authorList>
            <person name="Varghese N."/>
            <person name="Submissions S."/>
        </authorList>
    </citation>
    <scope>NUCLEOTIDE SEQUENCE [LARGE SCALE GENOMIC DNA]</scope>
    <source>
        <strain evidence="11">DSM 22127</strain>
    </source>
</reference>
<dbReference type="InterPro" id="IPR001789">
    <property type="entry name" value="Sig_transdc_resp-reg_receiver"/>
</dbReference>
<dbReference type="GO" id="GO:0006355">
    <property type="term" value="P:regulation of DNA-templated transcription"/>
    <property type="evidence" value="ECO:0007669"/>
    <property type="project" value="InterPro"/>
</dbReference>
<dbReference type="OrthoDB" id="9812490at2"/>
<name>A0A1H1WBN8_9ACTN</name>
<dbReference type="GO" id="GO:0032993">
    <property type="term" value="C:protein-DNA complex"/>
    <property type="evidence" value="ECO:0007669"/>
    <property type="project" value="TreeGrafter"/>
</dbReference>
<keyword evidence="4 7" id="KW-0238">DNA-binding</keyword>
<dbReference type="GO" id="GO:0005829">
    <property type="term" value="C:cytosol"/>
    <property type="evidence" value="ECO:0007669"/>
    <property type="project" value="TreeGrafter"/>
</dbReference>
<feature type="DNA-binding region" description="OmpR/PhoB-type" evidence="7">
    <location>
        <begin position="124"/>
        <end position="222"/>
    </location>
</feature>
<dbReference type="Pfam" id="PF00072">
    <property type="entry name" value="Response_reg"/>
    <property type="match status" value="1"/>
</dbReference>
<dbReference type="RefSeq" id="WP_091731414.1">
    <property type="nucleotide sequence ID" value="NZ_LT629757.1"/>
</dbReference>
<evidence type="ECO:0000256" key="5">
    <source>
        <dbReference type="ARBA" id="ARBA00023163"/>
    </source>
</evidence>
<dbReference type="InterPro" id="IPR039420">
    <property type="entry name" value="WalR-like"/>
</dbReference>
<evidence type="ECO:0000256" key="6">
    <source>
        <dbReference type="PROSITE-ProRule" id="PRU00169"/>
    </source>
</evidence>
<dbReference type="Gene3D" id="3.40.50.2300">
    <property type="match status" value="1"/>
</dbReference>
<dbReference type="InterPro" id="IPR001867">
    <property type="entry name" value="OmpR/PhoB-type_DNA-bd"/>
</dbReference>
<dbReference type="FunFam" id="1.10.10.10:FF:000005">
    <property type="entry name" value="Two-component system response regulator"/>
    <property type="match status" value="1"/>
</dbReference>
<dbReference type="PROSITE" id="PS50110">
    <property type="entry name" value="RESPONSE_REGULATORY"/>
    <property type="match status" value="1"/>
</dbReference>
<dbReference type="GO" id="GO:0000976">
    <property type="term" value="F:transcription cis-regulatory region binding"/>
    <property type="evidence" value="ECO:0007669"/>
    <property type="project" value="TreeGrafter"/>
</dbReference>
<proteinExistence type="predicted"/>
<dbReference type="GO" id="GO:0000156">
    <property type="term" value="F:phosphorelay response regulator activity"/>
    <property type="evidence" value="ECO:0007669"/>
    <property type="project" value="TreeGrafter"/>
</dbReference>
<dbReference type="EMBL" id="LT629757">
    <property type="protein sequence ID" value="SDS93559.1"/>
    <property type="molecule type" value="Genomic_DNA"/>
</dbReference>
<sequence>MRVLLVEDERTLGDTLARGLRQQGWSVDLARHGLAGLSRAVEREHDVVLLDVVLPRLHGYEVLRELRRRGIATPVVMLSAKDGELDQADALDLGADDYVTKPFSFVLLLARIRAVVRRGPASLPAVLAAGDLTLDPGTHRVARAGVDVALTAREFALLEHLMRHRGQVLSKAQLLAEVWDPAAEPDPNTVEVYVRYLRTKVDLPFGVRSIETLRGVGYRLVDATVPTPVAAAG</sequence>
<dbReference type="Gene3D" id="1.10.10.10">
    <property type="entry name" value="Winged helix-like DNA-binding domain superfamily/Winged helix DNA-binding domain"/>
    <property type="match status" value="1"/>
</dbReference>
<dbReference type="SMART" id="SM00862">
    <property type="entry name" value="Trans_reg_C"/>
    <property type="match status" value="1"/>
</dbReference>
<evidence type="ECO:0000256" key="2">
    <source>
        <dbReference type="ARBA" id="ARBA00023012"/>
    </source>
</evidence>
<accession>A0A1H1WBN8</accession>
<gene>
    <name evidence="10" type="ORF">SAMN04488570_3078</name>
</gene>
<keyword evidence="3" id="KW-0805">Transcription regulation</keyword>
<keyword evidence="1 6" id="KW-0597">Phosphoprotein</keyword>